<proteinExistence type="predicted"/>
<name>A0A7S1REY9_ALECA</name>
<gene>
    <name evidence="1" type="ORF">ACAT0790_LOCUS41325</name>
</gene>
<dbReference type="AlphaFoldDB" id="A0A7S1REY9"/>
<reference evidence="1" key="1">
    <citation type="submission" date="2021-01" db="EMBL/GenBank/DDBJ databases">
        <authorList>
            <person name="Corre E."/>
            <person name="Pelletier E."/>
            <person name="Niang G."/>
            <person name="Scheremetjew M."/>
            <person name="Finn R."/>
            <person name="Kale V."/>
            <person name="Holt S."/>
            <person name="Cochrane G."/>
            <person name="Meng A."/>
            <person name="Brown T."/>
            <person name="Cohen L."/>
        </authorList>
    </citation>
    <scope>NUCLEOTIDE SEQUENCE</scope>
    <source>
        <strain evidence="1">OF101</strain>
    </source>
</reference>
<organism evidence="1">
    <name type="scientific">Alexandrium catenella</name>
    <name type="common">Red tide dinoflagellate</name>
    <name type="synonym">Gonyaulax catenella</name>
    <dbReference type="NCBI Taxonomy" id="2925"/>
    <lineage>
        <taxon>Eukaryota</taxon>
        <taxon>Sar</taxon>
        <taxon>Alveolata</taxon>
        <taxon>Dinophyceae</taxon>
        <taxon>Gonyaulacales</taxon>
        <taxon>Pyrocystaceae</taxon>
        <taxon>Alexandrium</taxon>
    </lineage>
</organism>
<protein>
    <submittedName>
        <fullName evidence="1">Uncharacterized protein</fullName>
    </submittedName>
</protein>
<accession>A0A7S1REY9</accession>
<dbReference type="EMBL" id="HBGE01068909">
    <property type="protein sequence ID" value="CAD9164559.1"/>
    <property type="molecule type" value="Transcribed_RNA"/>
</dbReference>
<sequence>MPPVLVMDITGNAYDVVECSPGFRVRIGRLPASGCILDVMKNSSSFVRWVQRSLHCLVYSNPLPDPAQVTLEFPYSSVVTAKCKILKVGNVLVEGGAEDGSPDADGRQTIHFLFYDISRRGAKSSSHQRLRRFRSAPPSLMRL</sequence>
<evidence type="ECO:0000313" key="1">
    <source>
        <dbReference type="EMBL" id="CAD9164559.1"/>
    </source>
</evidence>